<dbReference type="RefSeq" id="WP_149655679.1">
    <property type="nucleotide sequence ID" value="NZ_VTZN01000157.1"/>
</dbReference>
<dbReference type="AlphaFoldDB" id="A0A5B1BLY0"/>
<proteinExistence type="predicted"/>
<reference evidence="2 3" key="1">
    <citation type="submission" date="2019-09" db="EMBL/GenBank/DDBJ databases">
        <title>Report of infection by Mycobacterium simiae a patient suffering from pulmonary tuberculosis.</title>
        <authorList>
            <person name="Mohanty P.S."/>
            <person name="Bansal A.K."/>
            <person name="Singh H."/>
            <person name="Sharma S."/>
            <person name="Patil S.A."/>
            <person name="Upadhaya P."/>
            <person name="Singh P.K."/>
            <person name="Kumar D."/>
            <person name="Kumar S."/>
            <person name="Singh R.K."/>
            <person name="Chaudhary B."/>
        </authorList>
    </citation>
    <scope>NUCLEOTIDE SEQUENCE [LARGE SCALE GENOMIC DNA]</scope>
    <source>
        <strain evidence="2 3">JAL-560-SIM</strain>
    </source>
</reference>
<sequence>MSPRSSAGSNGKRRAIKHGLAAAVRWAFIACCLVATITACSHSSTTATTSTAPASRVDALIVGVEEVRRIAQYEELTAHAHADLRNPPSGDTNAPGPCRAAGTSDLTFGSGWTEFRSAGYHGITDDLKPGGPALIQTVSQAIAFYPDPSTSRGVLHQLETALQACAALHDPNYEFDLTHPDSSTLKISTNDGWCHLYREKSSFLISVGVLGIEPADQIATSVLQIISDRIR</sequence>
<dbReference type="Proteomes" id="UP000324701">
    <property type="component" value="Unassembled WGS sequence"/>
</dbReference>
<dbReference type="InterPro" id="IPR038232">
    <property type="entry name" value="PknH-like_Extracell_sf"/>
</dbReference>
<keyword evidence="3" id="KW-1185">Reference proteome</keyword>
<dbReference type="InterPro" id="IPR026954">
    <property type="entry name" value="PknH-like_Extracell"/>
</dbReference>
<name>A0A5B1BLY0_MYCSI</name>
<dbReference type="Gene3D" id="3.40.1000.70">
    <property type="entry name" value="PknH-like extracellular domain"/>
    <property type="match status" value="1"/>
</dbReference>
<dbReference type="EMBL" id="VTZN01000157">
    <property type="protein sequence ID" value="KAA1248470.1"/>
    <property type="molecule type" value="Genomic_DNA"/>
</dbReference>
<evidence type="ECO:0000259" key="1">
    <source>
        <dbReference type="Pfam" id="PF14032"/>
    </source>
</evidence>
<protein>
    <submittedName>
        <fullName evidence="2">Sensor domain-containing protein</fullName>
    </submittedName>
</protein>
<dbReference type="OrthoDB" id="4629891at2"/>
<dbReference type="Pfam" id="PF14032">
    <property type="entry name" value="PknH_C"/>
    <property type="match status" value="1"/>
</dbReference>
<evidence type="ECO:0000313" key="2">
    <source>
        <dbReference type="EMBL" id="KAA1248470.1"/>
    </source>
</evidence>
<evidence type="ECO:0000313" key="3">
    <source>
        <dbReference type="Proteomes" id="UP000324701"/>
    </source>
</evidence>
<gene>
    <name evidence="2" type="ORF">F0Q45_20425</name>
</gene>
<comment type="caution">
    <text evidence="2">The sequence shown here is derived from an EMBL/GenBank/DDBJ whole genome shotgun (WGS) entry which is preliminary data.</text>
</comment>
<feature type="domain" description="PknH-like extracellular" evidence="1">
    <location>
        <begin position="53"/>
        <end position="229"/>
    </location>
</feature>
<organism evidence="2 3">
    <name type="scientific">Mycobacterium simiae</name>
    <name type="common">Mycobacterium habana</name>
    <dbReference type="NCBI Taxonomy" id="1784"/>
    <lineage>
        <taxon>Bacteria</taxon>
        <taxon>Bacillati</taxon>
        <taxon>Actinomycetota</taxon>
        <taxon>Actinomycetes</taxon>
        <taxon>Mycobacteriales</taxon>
        <taxon>Mycobacteriaceae</taxon>
        <taxon>Mycobacterium</taxon>
        <taxon>Mycobacterium simiae complex</taxon>
    </lineage>
</organism>
<accession>A0A5B1BLY0</accession>